<dbReference type="Proteomes" id="UP000189800">
    <property type="component" value="Unassembled WGS sequence"/>
</dbReference>
<keyword evidence="8" id="KW-0626">Porin</keyword>
<comment type="subunit">
    <text evidence="2">Homotrimer.</text>
</comment>
<feature type="signal peptide" evidence="11">
    <location>
        <begin position="1"/>
        <end position="22"/>
    </location>
</feature>
<evidence type="ECO:0000256" key="10">
    <source>
        <dbReference type="ARBA" id="ARBA00023237"/>
    </source>
</evidence>
<proteinExistence type="predicted"/>
<comment type="subcellular location">
    <subcellularLocation>
        <location evidence="1">Cell outer membrane</location>
        <topology evidence="1">Multi-pass membrane protein</topology>
    </subcellularLocation>
</comment>
<dbReference type="CDD" id="cd00342">
    <property type="entry name" value="gram_neg_porins"/>
    <property type="match status" value="1"/>
</dbReference>
<reference evidence="13 14" key="1">
    <citation type="submission" date="2017-02" db="EMBL/GenBank/DDBJ databases">
        <title>Draft genome sequence of Moraxella pluranimalium CCUG 54913T type strain.</title>
        <authorList>
            <person name="Salva-Serra F."/>
            <person name="Engstrom-Jakobsson H."/>
            <person name="Thorell K."/>
            <person name="Jaen-Luchoro D."/>
            <person name="Gonzales-Siles L."/>
            <person name="Karlsson R."/>
            <person name="Yazdan S."/>
            <person name="Boulund F."/>
            <person name="Johnning A."/>
            <person name="Engstrand L."/>
            <person name="Kristiansson E."/>
            <person name="Moore E."/>
        </authorList>
    </citation>
    <scope>NUCLEOTIDE SEQUENCE [LARGE SCALE GENOMIC DNA]</scope>
    <source>
        <strain evidence="13 14">CCUG 54913</strain>
    </source>
</reference>
<keyword evidence="7" id="KW-0406">Ion transport</keyword>
<evidence type="ECO:0000313" key="13">
    <source>
        <dbReference type="EMBL" id="OOS23115.1"/>
    </source>
</evidence>
<organism evidence="13 14">
    <name type="scientific">Moraxella pluranimalium</name>
    <dbReference type="NCBI Taxonomy" id="470453"/>
    <lineage>
        <taxon>Bacteria</taxon>
        <taxon>Pseudomonadati</taxon>
        <taxon>Pseudomonadota</taxon>
        <taxon>Gammaproteobacteria</taxon>
        <taxon>Moraxellales</taxon>
        <taxon>Moraxellaceae</taxon>
        <taxon>Moraxella</taxon>
    </lineage>
</organism>
<dbReference type="SUPFAM" id="SSF56935">
    <property type="entry name" value="Porins"/>
    <property type="match status" value="1"/>
</dbReference>
<evidence type="ECO:0000256" key="3">
    <source>
        <dbReference type="ARBA" id="ARBA00022448"/>
    </source>
</evidence>
<evidence type="ECO:0000256" key="9">
    <source>
        <dbReference type="ARBA" id="ARBA00023136"/>
    </source>
</evidence>
<dbReference type="GO" id="GO:0046930">
    <property type="term" value="C:pore complex"/>
    <property type="evidence" value="ECO:0007669"/>
    <property type="project" value="UniProtKB-KW"/>
</dbReference>
<keyword evidence="6 11" id="KW-0732">Signal</keyword>
<dbReference type="Pfam" id="PF13609">
    <property type="entry name" value="Porin_4"/>
    <property type="match status" value="1"/>
</dbReference>
<evidence type="ECO:0000256" key="4">
    <source>
        <dbReference type="ARBA" id="ARBA00022452"/>
    </source>
</evidence>
<feature type="domain" description="Porin" evidence="12">
    <location>
        <begin position="12"/>
        <end position="315"/>
    </location>
</feature>
<keyword evidence="3" id="KW-0813">Transport</keyword>
<dbReference type="GO" id="GO:0015288">
    <property type="term" value="F:porin activity"/>
    <property type="evidence" value="ECO:0007669"/>
    <property type="project" value="UniProtKB-KW"/>
</dbReference>
<dbReference type="Gene3D" id="2.40.160.10">
    <property type="entry name" value="Porin"/>
    <property type="match status" value="1"/>
</dbReference>
<dbReference type="GO" id="GO:0009279">
    <property type="term" value="C:cell outer membrane"/>
    <property type="evidence" value="ECO:0007669"/>
    <property type="project" value="UniProtKB-SubCell"/>
</dbReference>
<keyword evidence="10" id="KW-0998">Cell outer membrane</keyword>
<dbReference type="InterPro" id="IPR050298">
    <property type="entry name" value="Gram-neg_bact_OMP"/>
</dbReference>
<dbReference type="EMBL" id="MUYU01000019">
    <property type="protein sequence ID" value="OOS23115.1"/>
    <property type="molecule type" value="Genomic_DNA"/>
</dbReference>
<dbReference type="PANTHER" id="PTHR34501:SF9">
    <property type="entry name" value="MAJOR OUTER MEMBRANE PROTEIN P.IA"/>
    <property type="match status" value="1"/>
</dbReference>
<dbReference type="GO" id="GO:0006811">
    <property type="term" value="P:monoatomic ion transport"/>
    <property type="evidence" value="ECO:0007669"/>
    <property type="project" value="UniProtKB-KW"/>
</dbReference>
<dbReference type="RefSeq" id="WP_158078315.1">
    <property type="nucleotide sequence ID" value="NZ_MUYU01000019.1"/>
</dbReference>
<evidence type="ECO:0000256" key="5">
    <source>
        <dbReference type="ARBA" id="ARBA00022692"/>
    </source>
</evidence>
<evidence type="ECO:0000256" key="7">
    <source>
        <dbReference type="ARBA" id="ARBA00023065"/>
    </source>
</evidence>
<keyword evidence="5" id="KW-0812">Transmembrane</keyword>
<protein>
    <recommendedName>
        <fullName evidence="12">Porin domain-containing protein</fullName>
    </recommendedName>
</protein>
<keyword evidence="4" id="KW-1134">Transmembrane beta strand</keyword>
<sequence length="344" mass="37951">MKLAKLFVLSSAGILAASVAHAAPQIYGAFYVNGITGYEKTTTTKTDGTTNTDSSHTRAHLYDNGSRIGVRGSEKLTDNVDVQYRLEYRTTFDNEHRMLEPRDAWIGLAHKEYGTIKAGRLITFDPYYENVPGGQAVAVDGIRANNSIRYESPVVDGNQFTLQYIADENRHDTLGGDGYAVSVARQKDNYGLAAAYVNANVNADEINRQKADHNAHGGKWYNLKDAIRVDTWYKPTEDWKLAAMYQHNRFMTTGSETEKALMLGATKTIDTMEYYGQLNLIDNPDGKNGDKYGLLAGATKNFTSTVYAGAELGLHKAKLNNTAADVAKTETKTAELVLFSGIRF</sequence>
<evidence type="ECO:0000313" key="14">
    <source>
        <dbReference type="Proteomes" id="UP000189800"/>
    </source>
</evidence>
<feature type="chain" id="PRO_5012661974" description="Porin domain-containing protein" evidence="11">
    <location>
        <begin position="23"/>
        <end position="344"/>
    </location>
</feature>
<evidence type="ECO:0000256" key="6">
    <source>
        <dbReference type="ARBA" id="ARBA00022729"/>
    </source>
</evidence>
<gene>
    <name evidence="13" type="ORF">B0680_08095</name>
</gene>
<comment type="caution">
    <text evidence="13">The sequence shown here is derived from an EMBL/GenBank/DDBJ whole genome shotgun (WGS) entry which is preliminary data.</text>
</comment>
<dbReference type="AlphaFoldDB" id="A0A1T0CLB9"/>
<dbReference type="PANTHER" id="PTHR34501">
    <property type="entry name" value="PROTEIN YDDL-RELATED"/>
    <property type="match status" value="1"/>
</dbReference>
<accession>A0A1T0CLB9</accession>
<evidence type="ECO:0000256" key="11">
    <source>
        <dbReference type="SAM" id="SignalP"/>
    </source>
</evidence>
<keyword evidence="14" id="KW-1185">Reference proteome</keyword>
<keyword evidence="9" id="KW-0472">Membrane</keyword>
<dbReference type="InterPro" id="IPR023614">
    <property type="entry name" value="Porin_dom_sf"/>
</dbReference>
<evidence type="ECO:0000256" key="1">
    <source>
        <dbReference type="ARBA" id="ARBA00004571"/>
    </source>
</evidence>
<dbReference type="OrthoDB" id="8957883at2"/>
<evidence type="ECO:0000259" key="12">
    <source>
        <dbReference type="Pfam" id="PF13609"/>
    </source>
</evidence>
<evidence type="ECO:0000256" key="2">
    <source>
        <dbReference type="ARBA" id="ARBA00011233"/>
    </source>
</evidence>
<name>A0A1T0CLB9_9GAMM</name>
<dbReference type="STRING" id="470453.B0680_08095"/>
<dbReference type="InterPro" id="IPR033900">
    <property type="entry name" value="Gram_neg_porin_domain"/>
</dbReference>
<evidence type="ECO:0000256" key="8">
    <source>
        <dbReference type="ARBA" id="ARBA00023114"/>
    </source>
</evidence>